<dbReference type="Pfam" id="PF01408">
    <property type="entry name" value="GFO_IDH_MocA"/>
    <property type="match status" value="1"/>
</dbReference>
<proteinExistence type="predicted"/>
<dbReference type="InterPro" id="IPR036291">
    <property type="entry name" value="NAD(P)-bd_dom_sf"/>
</dbReference>
<feature type="domain" description="Gfo/Idh/MocA-like oxidoreductase N-terminal" evidence="1">
    <location>
        <begin position="3"/>
        <end position="116"/>
    </location>
</feature>
<dbReference type="RefSeq" id="WP_221180199.1">
    <property type="nucleotide sequence ID" value="NZ_AYKG01000029.1"/>
</dbReference>
<gene>
    <name evidence="2" type="ORF">SAJA_09910</name>
</gene>
<dbReference type="Gene3D" id="3.40.50.720">
    <property type="entry name" value="NAD(P)-binding Rossmann-like Domain"/>
    <property type="match status" value="1"/>
</dbReference>
<dbReference type="SUPFAM" id="SSF51735">
    <property type="entry name" value="NAD(P)-binding Rossmann-fold domains"/>
    <property type="match status" value="1"/>
</dbReference>
<comment type="caution">
    <text evidence="2">The sequence shown here is derived from an EMBL/GenBank/DDBJ whole genome shotgun (WGS) entry which is preliminary data.</text>
</comment>
<keyword evidence="3" id="KW-1185">Reference proteome</keyword>
<dbReference type="InterPro" id="IPR000683">
    <property type="entry name" value="Gfo/Idh/MocA-like_OxRdtase_N"/>
</dbReference>
<dbReference type="Gene3D" id="3.30.360.10">
    <property type="entry name" value="Dihydrodipicolinate Reductase, domain 2"/>
    <property type="match status" value="1"/>
</dbReference>
<evidence type="ECO:0000259" key="1">
    <source>
        <dbReference type="Pfam" id="PF01408"/>
    </source>
</evidence>
<dbReference type="InterPro" id="IPR051317">
    <property type="entry name" value="Gfo/Idh/MocA_oxidoreduct"/>
</dbReference>
<dbReference type="PANTHER" id="PTHR43708">
    <property type="entry name" value="CONSERVED EXPRESSED OXIDOREDUCTASE (EUROFUNG)"/>
    <property type="match status" value="1"/>
</dbReference>
<dbReference type="AlphaFoldDB" id="A0A423PNP3"/>
<evidence type="ECO:0000313" key="3">
    <source>
        <dbReference type="Proteomes" id="UP000285310"/>
    </source>
</evidence>
<name>A0A423PNP3_9GAMM</name>
<evidence type="ECO:0000313" key="2">
    <source>
        <dbReference type="EMBL" id="ROO27199.1"/>
    </source>
</evidence>
<organism evidence="2 3">
    <name type="scientific">Salinisphaera japonica YTM-1</name>
    <dbReference type="NCBI Taxonomy" id="1209778"/>
    <lineage>
        <taxon>Bacteria</taxon>
        <taxon>Pseudomonadati</taxon>
        <taxon>Pseudomonadota</taxon>
        <taxon>Gammaproteobacteria</taxon>
        <taxon>Salinisphaerales</taxon>
        <taxon>Salinisphaeraceae</taxon>
        <taxon>Salinisphaera</taxon>
    </lineage>
</organism>
<dbReference type="PANTHER" id="PTHR43708:SF1">
    <property type="entry name" value="GALACTOSE_LACTOSE METABOLISM REGULATORY PROTEIN GAL80"/>
    <property type="match status" value="1"/>
</dbReference>
<dbReference type="InParanoid" id="A0A423PNP3"/>
<reference evidence="2 3" key="1">
    <citation type="submission" date="2013-10" db="EMBL/GenBank/DDBJ databases">
        <title>Salinisphaera japonica YTM-1 Genome Sequencing.</title>
        <authorList>
            <person name="Lai Q."/>
            <person name="Li C."/>
            <person name="Shao Z."/>
        </authorList>
    </citation>
    <scope>NUCLEOTIDE SEQUENCE [LARGE SCALE GENOMIC DNA]</scope>
    <source>
        <strain evidence="2 3">YTM-1</strain>
    </source>
</reference>
<dbReference type="GO" id="GO:0000166">
    <property type="term" value="F:nucleotide binding"/>
    <property type="evidence" value="ECO:0007669"/>
    <property type="project" value="InterPro"/>
</dbReference>
<sequence length="310" mass="33115">MPIKLAIIGAGKIATDEHLPAIDAGNTFELVALVDPNLDTDATTTPATFASLDALATSEIAIDAVTLAVPPQIRHTVATQAIAAGWHVMLEKPPGITLTEVIDLGQRAERAGVVLYASWHSRHAPGIEAARQALAGRRIQRIDIDWREDVTVTHPGQAWIWQAGGLGVFDPGINAFSILTALVDTPVRATRAHLDMPSNCDAPIAAELAFVTGDDIPIAAVFDFRHTGAPGWTIDIQTDAGPVQLGDGGAQLHVDDQLVVDATKDEYAGVYARYARCIENMRSDCDIAPFRLVADVFLIGTRGVVDAFYE</sequence>
<accession>A0A423PNP3</accession>
<dbReference type="EMBL" id="AYKG01000029">
    <property type="protein sequence ID" value="ROO27199.1"/>
    <property type="molecule type" value="Genomic_DNA"/>
</dbReference>
<protein>
    <submittedName>
        <fullName evidence="2">Galactose 1-dehydrogenase</fullName>
    </submittedName>
</protein>
<dbReference type="Proteomes" id="UP000285310">
    <property type="component" value="Unassembled WGS sequence"/>
</dbReference>